<dbReference type="Pfam" id="PF01285">
    <property type="entry name" value="TEA"/>
    <property type="match status" value="1"/>
</dbReference>
<dbReference type="GO" id="GO:0003700">
    <property type="term" value="F:DNA-binding transcription factor activity"/>
    <property type="evidence" value="ECO:0007669"/>
    <property type="project" value="InterPro"/>
</dbReference>
<evidence type="ECO:0000313" key="3">
    <source>
        <dbReference type="EMBL" id="RKP31867.1"/>
    </source>
</evidence>
<dbReference type="InterPro" id="IPR000818">
    <property type="entry name" value="TEA/ATTS_dom"/>
</dbReference>
<sequence length="192" mass="21768">MEDDNEKAVLLSPDAIFFDSLEKACSVSATSQSDVTSTPIRNKSAKSSNVETPCKKMASKIVRVQLPLRKSASSAYQNVVNTKKVWTASLDEELIRCWNKYKAFKSCHPDPSVFKYSTRNKILSRMLLSRTSVLRTPKQVSARLQRIIKEMQTPRASPYPCIASLATLYDTQDNFDPHSFAGRRSFIKRQLR</sequence>
<evidence type="ECO:0000259" key="2">
    <source>
        <dbReference type="Pfam" id="PF01285"/>
    </source>
</evidence>
<dbReference type="AlphaFoldDB" id="A0A4P9ZFP2"/>
<name>A0A4P9ZFP2_9ASCO</name>
<dbReference type="Proteomes" id="UP000268321">
    <property type="component" value="Unassembled WGS sequence"/>
</dbReference>
<proteinExistence type="inferred from homology"/>
<dbReference type="Gene3D" id="6.10.20.40">
    <property type="entry name" value="TEA/ATTS domain"/>
    <property type="match status" value="1"/>
</dbReference>
<dbReference type="OrthoDB" id="10006572at2759"/>
<evidence type="ECO:0000313" key="4">
    <source>
        <dbReference type="Proteomes" id="UP000268321"/>
    </source>
</evidence>
<accession>A0A4P9ZFP2</accession>
<comment type="similarity">
    <text evidence="1">Belongs to the TEC1 family.</text>
</comment>
<protein>
    <recommendedName>
        <fullName evidence="2">TEA domain-containing protein</fullName>
    </recommendedName>
</protein>
<feature type="domain" description="TEA" evidence="2">
    <location>
        <begin position="83"/>
        <end position="147"/>
    </location>
</feature>
<dbReference type="InterPro" id="IPR038096">
    <property type="entry name" value="TEA/ATTS_sf"/>
</dbReference>
<reference evidence="4" key="1">
    <citation type="journal article" date="2018" name="Nat. Microbiol.">
        <title>Leveraging single-cell genomics to expand the fungal tree of life.</title>
        <authorList>
            <person name="Ahrendt S.R."/>
            <person name="Quandt C.A."/>
            <person name="Ciobanu D."/>
            <person name="Clum A."/>
            <person name="Salamov A."/>
            <person name="Andreopoulos B."/>
            <person name="Cheng J.F."/>
            <person name="Woyke T."/>
            <person name="Pelin A."/>
            <person name="Henrissat B."/>
            <person name="Reynolds N.K."/>
            <person name="Benny G.L."/>
            <person name="Smith M.E."/>
            <person name="James T.Y."/>
            <person name="Grigoriev I.V."/>
        </authorList>
    </citation>
    <scope>NUCLEOTIDE SEQUENCE [LARGE SCALE GENOMIC DNA]</scope>
    <source>
        <strain evidence="4">Baker2002</strain>
    </source>
</reference>
<organism evidence="3 4">
    <name type="scientific">Metschnikowia bicuspidata</name>
    <dbReference type="NCBI Taxonomy" id="27322"/>
    <lineage>
        <taxon>Eukaryota</taxon>
        <taxon>Fungi</taxon>
        <taxon>Dikarya</taxon>
        <taxon>Ascomycota</taxon>
        <taxon>Saccharomycotina</taxon>
        <taxon>Pichiomycetes</taxon>
        <taxon>Metschnikowiaceae</taxon>
        <taxon>Metschnikowia</taxon>
    </lineage>
</organism>
<keyword evidence="4" id="KW-1185">Reference proteome</keyword>
<gene>
    <name evidence="3" type="ORF">METBISCDRAFT_21967</name>
</gene>
<dbReference type="EMBL" id="ML004436">
    <property type="protein sequence ID" value="RKP31867.1"/>
    <property type="molecule type" value="Genomic_DNA"/>
</dbReference>
<evidence type="ECO:0000256" key="1">
    <source>
        <dbReference type="ARBA" id="ARBA00008421"/>
    </source>
</evidence>